<keyword evidence="2" id="KW-0812">Transmembrane</keyword>
<feature type="coiled-coil region" evidence="1">
    <location>
        <begin position="270"/>
        <end position="353"/>
    </location>
</feature>
<dbReference type="RefSeq" id="WP_227324118.1">
    <property type="nucleotide sequence ID" value="NZ_JAESVB010000039.1"/>
</dbReference>
<feature type="coiled-coil region" evidence="1">
    <location>
        <begin position="27"/>
        <end position="81"/>
    </location>
</feature>
<protein>
    <submittedName>
        <fullName evidence="4">DUF4041 domain-containing protein</fullName>
    </submittedName>
</protein>
<feature type="domain" description="Bacteriophage T5 Orf172 DNA-binding" evidence="3">
    <location>
        <begin position="370"/>
        <end position="453"/>
    </location>
</feature>
<reference evidence="4" key="1">
    <citation type="journal article" date="2021" name="Microorganisms">
        <title>Acidisoma silvae sp. nov. and Acidisomacellulosilytica sp. nov., Two Acidophilic Bacteria Isolated from Decaying Wood, Hydrolyzing Cellulose and Producing Poly-3-hydroxybutyrate.</title>
        <authorList>
            <person name="Mieszkin S."/>
            <person name="Pouder E."/>
            <person name="Uroz S."/>
            <person name="Simon-Colin C."/>
            <person name="Alain K."/>
        </authorList>
    </citation>
    <scope>NUCLEOTIDE SEQUENCE</scope>
    <source>
        <strain evidence="4">HW T2.11</strain>
    </source>
</reference>
<keyword evidence="2" id="KW-1133">Transmembrane helix</keyword>
<keyword evidence="5" id="KW-1185">Reference proteome</keyword>
<dbReference type="SMART" id="SM00974">
    <property type="entry name" value="T5orf172"/>
    <property type="match status" value="1"/>
</dbReference>
<dbReference type="Pfam" id="PF13250">
    <property type="entry name" value="SNIPE"/>
    <property type="match status" value="1"/>
</dbReference>
<evidence type="ECO:0000256" key="1">
    <source>
        <dbReference type="SAM" id="Coils"/>
    </source>
</evidence>
<accession>A0A963YWK5</accession>
<keyword evidence="1" id="KW-0175">Coiled coil</keyword>
<gene>
    <name evidence="4" type="ORF">ASILVAE211_25075</name>
</gene>
<dbReference type="InterPro" id="IPR018306">
    <property type="entry name" value="Phage_T5_Orf172_DNA-bd"/>
</dbReference>
<sequence length="492" mass="56272">MTLALSAPIEIVAAALAVAIIAVVLLAARLRLTSAQLKKANDDAEEERRESIALRNRFLPITNLKDEQERLTSLVESCQNKIAELHGKYEEMRISEEARIQTSLIANEAHLTDLRKDYQEKKSVYDRMLAEMALFDERLAFAEMGVYEPHFDFLDSEQYKAEIEKVRQAQKQLIVQKSAVICTTTWSLNGSQSQGLTMTNRNIRLSLRAFNNECDVVIANTRWNNVKAMENRIVLAKSQLEKLNASNEIKITDQFFQLKLCELFLTHEHREKLKKEREDRAESMRLAREEQRLLRDKEEAEEQEVRYSRLLEKAKAEAADIVGPQLDAYSQKIGDLEKDLAAARAKVVRAQALAERTRSGYVYIVSNIGSFGDGVVKIGLTRRLDPLDRVRELGDASVPFSFDVHAIIYSDDAPVLERALHSAFESTRINVQNYRKEFFRAKIDDVEETVKRLAPTAPFFRDVEAQEYHETLSRRQQALAEPNAREVFPAVL</sequence>
<keyword evidence="2" id="KW-0472">Membrane</keyword>
<evidence type="ECO:0000313" key="5">
    <source>
        <dbReference type="Proteomes" id="UP000708298"/>
    </source>
</evidence>
<feature type="transmembrane region" description="Helical" evidence="2">
    <location>
        <begin position="6"/>
        <end position="28"/>
    </location>
</feature>
<dbReference type="Pfam" id="PF10544">
    <property type="entry name" value="T5orf172"/>
    <property type="match status" value="1"/>
</dbReference>
<evidence type="ECO:0000256" key="2">
    <source>
        <dbReference type="SAM" id="Phobius"/>
    </source>
</evidence>
<comment type="caution">
    <text evidence="4">The sequence shown here is derived from an EMBL/GenBank/DDBJ whole genome shotgun (WGS) entry which is preliminary data.</text>
</comment>
<evidence type="ECO:0000259" key="3">
    <source>
        <dbReference type="SMART" id="SM00974"/>
    </source>
</evidence>
<dbReference type="EMBL" id="JAESVB010000039">
    <property type="protein sequence ID" value="MCB8878473.1"/>
    <property type="molecule type" value="Genomic_DNA"/>
</dbReference>
<reference evidence="4" key="2">
    <citation type="submission" date="2021-01" db="EMBL/GenBank/DDBJ databases">
        <authorList>
            <person name="Mieszkin S."/>
            <person name="Pouder E."/>
            <person name="Alain K."/>
        </authorList>
    </citation>
    <scope>NUCLEOTIDE SEQUENCE</scope>
    <source>
        <strain evidence="4">HW T2.11</strain>
    </source>
</reference>
<organism evidence="4 5">
    <name type="scientific">Acidisoma silvae</name>
    <dbReference type="NCBI Taxonomy" id="2802396"/>
    <lineage>
        <taxon>Bacteria</taxon>
        <taxon>Pseudomonadati</taxon>
        <taxon>Pseudomonadota</taxon>
        <taxon>Alphaproteobacteria</taxon>
        <taxon>Acetobacterales</taxon>
        <taxon>Acidocellaceae</taxon>
        <taxon>Acidisoma</taxon>
    </lineage>
</organism>
<proteinExistence type="predicted"/>
<dbReference type="AlphaFoldDB" id="A0A963YWK5"/>
<dbReference type="Proteomes" id="UP000708298">
    <property type="component" value="Unassembled WGS sequence"/>
</dbReference>
<dbReference type="InterPro" id="IPR025280">
    <property type="entry name" value="SNIPE"/>
</dbReference>
<evidence type="ECO:0000313" key="4">
    <source>
        <dbReference type="EMBL" id="MCB8878473.1"/>
    </source>
</evidence>
<name>A0A963YWK5_9PROT</name>